<dbReference type="SUPFAM" id="SSF46565">
    <property type="entry name" value="Chaperone J-domain"/>
    <property type="match status" value="1"/>
</dbReference>
<evidence type="ECO:0000256" key="2">
    <source>
        <dbReference type="SAM" id="Phobius"/>
    </source>
</evidence>
<evidence type="ECO:0000313" key="4">
    <source>
        <dbReference type="EMBL" id="CAG5080267.1"/>
    </source>
</evidence>
<dbReference type="Proteomes" id="UP000683507">
    <property type="component" value="Chromosome"/>
</dbReference>
<dbReference type="Gene3D" id="1.10.287.110">
    <property type="entry name" value="DnaJ domain"/>
    <property type="match status" value="1"/>
</dbReference>
<proteinExistence type="predicted"/>
<dbReference type="PANTHER" id="PTHR44145">
    <property type="entry name" value="DNAJ HOMOLOG SUBFAMILY A MEMBER 3, MITOCHONDRIAL"/>
    <property type="match status" value="1"/>
</dbReference>
<dbReference type="Pfam" id="PF00226">
    <property type="entry name" value="DnaJ"/>
    <property type="match status" value="1"/>
</dbReference>
<keyword evidence="2" id="KW-1133">Transmembrane helix</keyword>
<dbReference type="CDD" id="cd06257">
    <property type="entry name" value="DnaJ"/>
    <property type="match status" value="1"/>
</dbReference>
<dbReference type="KEGG" id="ptan:CRYO30217_01239"/>
<evidence type="ECO:0000256" key="1">
    <source>
        <dbReference type="ARBA" id="ARBA00023186"/>
    </source>
</evidence>
<protein>
    <submittedName>
        <fullName evidence="4">Chaperone protein DnaJ</fullName>
    </submittedName>
</protein>
<dbReference type="RefSeq" id="WP_310737126.1">
    <property type="nucleotide sequence ID" value="NZ_OU015584.1"/>
</dbReference>
<dbReference type="PRINTS" id="PR00625">
    <property type="entry name" value="JDOMAIN"/>
</dbReference>
<dbReference type="SMART" id="SM00271">
    <property type="entry name" value="DnaJ"/>
    <property type="match status" value="1"/>
</dbReference>
<keyword evidence="1" id="KW-0143">Chaperone</keyword>
<keyword evidence="2" id="KW-0812">Transmembrane</keyword>
<dbReference type="InterPro" id="IPR001623">
    <property type="entry name" value="DnaJ_domain"/>
</dbReference>
<organism evidence="4 5">
    <name type="scientific">Parvicella tangerina</name>
    <dbReference type="NCBI Taxonomy" id="2829795"/>
    <lineage>
        <taxon>Bacteria</taxon>
        <taxon>Pseudomonadati</taxon>
        <taxon>Bacteroidota</taxon>
        <taxon>Flavobacteriia</taxon>
        <taxon>Flavobacteriales</taxon>
        <taxon>Parvicellaceae</taxon>
        <taxon>Parvicella</taxon>
    </lineage>
</organism>
<feature type="transmembrane region" description="Helical" evidence="2">
    <location>
        <begin position="154"/>
        <end position="178"/>
    </location>
</feature>
<dbReference type="PROSITE" id="PS50076">
    <property type="entry name" value="DNAJ_2"/>
    <property type="match status" value="1"/>
</dbReference>
<feature type="domain" description="J" evidence="3">
    <location>
        <begin position="7"/>
        <end position="72"/>
    </location>
</feature>
<dbReference type="AlphaFoldDB" id="A0A916JLI4"/>
<dbReference type="PANTHER" id="PTHR44145:SF3">
    <property type="entry name" value="DNAJ HOMOLOG SUBFAMILY A MEMBER 3, MITOCHONDRIAL"/>
    <property type="match status" value="1"/>
</dbReference>
<dbReference type="InterPro" id="IPR036869">
    <property type="entry name" value="J_dom_sf"/>
</dbReference>
<keyword evidence="5" id="KW-1185">Reference proteome</keyword>
<evidence type="ECO:0000259" key="3">
    <source>
        <dbReference type="PROSITE" id="PS50076"/>
    </source>
</evidence>
<evidence type="ECO:0000313" key="5">
    <source>
        <dbReference type="Proteomes" id="UP000683507"/>
    </source>
</evidence>
<reference evidence="4" key="1">
    <citation type="submission" date="2021-04" db="EMBL/GenBank/DDBJ databases">
        <authorList>
            <person name="Rodrigo-Torres L."/>
            <person name="Arahal R. D."/>
            <person name="Lucena T."/>
        </authorList>
    </citation>
    <scope>NUCLEOTIDE SEQUENCE</scope>
    <source>
        <strain evidence="4">AS29M-1</strain>
    </source>
</reference>
<dbReference type="EMBL" id="OU015584">
    <property type="protein sequence ID" value="CAG5080267.1"/>
    <property type="molecule type" value="Genomic_DNA"/>
</dbReference>
<gene>
    <name evidence="4" type="primary">dnaJ_2</name>
    <name evidence="4" type="ORF">CRYO30217_01239</name>
</gene>
<accession>A0A916JLI4</accession>
<name>A0A916JLI4_9FLAO</name>
<keyword evidence="2" id="KW-0472">Membrane</keyword>
<dbReference type="InterPro" id="IPR051938">
    <property type="entry name" value="Apopto_cytoskel_mod"/>
</dbReference>
<sequence length="188" mass="22443">MIHKLVKYYELLGLTTKASQKEIKRAYFKLAKQYHPDKNRTPEAREKFIAINEAYEFLSDPQNIRNILYRYASQKQQTKRKRKRADYVKRKTEQRAKASEKKFERIVNRETLIKDIWRATKIFALWSVLLGAVVTISYLSAIHDPDSSYTLQDYIPFCIAFSAFILLAYLFLLAHIFIDYFEFKKHQD</sequence>
<feature type="transmembrane region" description="Helical" evidence="2">
    <location>
        <begin position="122"/>
        <end position="142"/>
    </location>
</feature>